<protein>
    <submittedName>
        <fullName evidence="2">Uncharacterized protein</fullName>
    </submittedName>
</protein>
<name>A0ABW6U3B0_9ACTN</name>
<gene>
    <name evidence="2" type="ORF">ACFYZM_23885</name>
</gene>
<evidence type="ECO:0000313" key="2">
    <source>
        <dbReference type="EMBL" id="MFF4219303.1"/>
    </source>
</evidence>
<proteinExistence type="predicted"/>
<reference evidence="2 3" key="1">
    <citation type="submission" date="2024-10" db="EMBL/GenBank/DDBJ databases">
        <title>The Natural Products Discovery Center: Release of the First 8490 Sequenced Strains for Exploring Actinobacteria Biosynthetic Diversity.</title>
        <authorList>
            <person name="Kalkreuter E."/>
            <person name="Kautsar S.A."/>
            <person name="Yang D."/>
            <person name="Bader C.D."/>
            <person name="Teijaro C.N."/>
            <person name="Fluegel L."/>
            <person name="Davis C.M."/>
            <person name="Simpson J.R."/>
            <person name="Lauterbach L."/>
            <person name="Steele A.D."/>
            <person name="Gui C."/>
            <person name="Meng S."/>
            <person name="Li G."/>
            <person name="Viehrig K."/>
            <person name="Ye F."/>
            <person name="Su P."/>
            <person name="Kiefer A.F."/>
            <person name="Nichols A."/>
            <person name="Cepeda A.J."/>
            <person name="Yan W."/>
            <person name="Fan B."/>
            <person name="Jiang Y."/>
            <person name="Adhikari A."/>
            <person name="Zheng C.-J."/>
            <person name="Schuster L."/>
            <person name="Cowan T.M."/>
            <person name="Smanski M.J."/>
            <person name="Chevrette M.G."/>
            <person name="De Carvalho L.P.S."/>
            <person name="Shen B."/>
        </authorList>
    </citation>
    <scope>NUCLEOTIDE SEQUENCE [LARGE SCALE GENOMIC DNA]</scope>
    <source>
        <strain evidence="2 3">NPDC001650</strain>
    </source>
</reference>
<sequence>MTASTSTSSIPLEHQRFQNSASVGMTSTITAHRRPQQWTRGT</sequence>
<comment type="caution">
    <text evidence="2">The sequence shown here is derived from an EMBL/GenBank/DDBJ whole genome shotgun (WGS) entry which is preliminary data.</text>
</comment>
<organism evidence="2 3">
    <name type="scientific">Streptomyces nondiastaticus</name>
    <dbReference type="NCBI Taxonomy" id="3154512"/>
    <lineage>
        <taxon>Bacteria</taxon>
        <taxon>Bacillati</taxon>
        <taxon>Actinomycetota</taxon>
        <taxon>Actinomycetes</taxon>
        <taxon>Kitasatosporales</taxon>
        <taxon>Streptomycetaceae</taxon>
        <taxon>Streptomyces</taxon>
    </lineage>
</organism>
<evidence type="ECO:0000256" key="1">
    <source>
        <dbReference type="SAM" id="MobiDB-lite"/>
    </source>
</evidence>
<accession>A0ABW6U3B0</accession>
<feature type="region of interest" description="Disordered" evidence="1">
    <location>
        <begin position="1"/>
        <end position="42"/>
    </location>
</feature>
<dbReference type="Proteomes" id="UP001602123">
    <property type="component" value="Unassembled WGS sequence"/>
</dbReference>
<dbReference type="EMBL" id="JBIAUT010000010">
    <property type="protein sequence ID" value="MFF4219303.1"/>
    <property type="molecule type" value="Genomic_DNA"/>
</dbReference>
<feature type="compositionally biased region" description="Polar residues" evidence="1">
    <location>
        <begin position="17"/>
        <end position="42"/>
    </location>
</feature>
<dbReference type="RefSeq" id="WP_388630656.1">
    <property type="nucleotide sequence ID" value="NZ_JBIAUT010000010.1"/>
</dbReference>
<evidence type="ECO:0000313" key="3">
    <source>
        <dbReference type="Proteomes" id="UP001602123"/>
    </source>
</evidence>
<feature type="compositionally biased region" description="Polar residues" evidence="1">
    <location>
        <begin position="1"/>
        <end position="10"/>
    </location>
</feature>
<keyword evidence="3" id="KW-1185">Reference proteome</keyword>